<dbReference type="Proteomes" id="UP000249204">
    <property type="component" value="Unassembled WGS sequence"/>
</dbReference>
<dbReference type="AlphaFoldDB" id="A0A2W6NAR5"/>
<comment type="caution">
    <text evidence="5">The sequence shown here is derived from an EMBL/GenBank/DDBJ whole genome shotgun (WGS) entry which is preliminary data.</text>
</comment>
<dbReference type="InterPro" id="IPR015168">
    <property type="entry name" value="SsuA/THI5"/>
</dbReference>
<feature type="domain" description="SsuA/THI5-like" evidence="4">
    <location>
        <begin position="48"/>
        <end position="254"/>
    </location>
</feature>
<dbReference type="PANTHER" id="PTHR30024:SF47">
    <property type="entry name" value="TAURINE-BINDING PERIPLASMIC PROTEIN"/>
    <property type="match status" value="1"/>
</dbReference>
<evidence type="ECO:0000313" key="5">
    <source>
        <dbReference type="EMBL" id="PZT53067.1"/>
    </source>
</evidence>
<proteinExistence type="inferred from homology"/>
<evidence type="ECO:0000256" key="1">
    <source>
        <dbReference type="ARBA" id="ARBA00004418"/>
    </source>
</evidence>
<evidence type="ECO:0000256" key="3">
    <source>
        <dbReference type="ARBA" id="ARBA00022729"/>
    </source>
</evidence>
<sequence>MLLLSLTIIISGCSSNGAKSEVKGSSASGAAKVKIRIADTSTNPTFRVAVAKGFFESQGIDAEIVTFGSPAEGVNALFIKQVDIAYGADFPVLNALAKGDYSIIASAGQTTDEAAAAWKLYAKEEIRTGADLKGKSVSFIRGTFIPYLWDEYLKAQGLTLGDVKQIGQGSFDESYIALKQGELDAAWVIGSALTDKFDKLKGVHQLTDMSQTPVRLGMGLVASNEFIEANPDIIKGFLVALDEASTYAQAHPDEVANLMYKETKQPKEATLKDLPINPWVVGFTQEAYESLAGQKQYMVDNGIIEHDFDLKGKLNLEPLKQALPDKVTYTE</sequence>
<organism evidence="5 6">
    <name type="scientific">Paenibacillus silvae</name>
    <dbReference type="NCBI Taxonomy" id="1325358"/>
    <lineage>
        <taxon>Bacteria</taxon>
        <taxon>Bacillati</taxon>
        <taxon>Bacillota</taxon>
        <taxon>Bacilli</taxon>
        <taxon>Bacillales</taxon>
        <taxon>Paenibacillaceae</taxon>
        <taxon>Paenibacillus</taxon>
    </lineage>
</organism>
<dbReference type="Gene3D" id="3.40.190.10">
    <property type="entry name" value="Periplasmic binding protein-like II"/>
    <property type="match status" value="2"/>
</dbReference>
<reference evidence="5 6" key="1">
    <citation type="submission" date="2018-06" db="EMBL/GenBank/DDBJ databases">
        <title>Isolation of heavy metals resistant Paenibacillus silvae NC2 from Gold-Copper mine in ZiJin, China.</title>
        <authorList>
            <person name="Xu J."/>
            <person name="Mazhar H.S."/>
            <person name="Rensing C."/>
        </authorList>
    </citation>
    <scope>NUCLEOTIDE SEQUENCE [LARGE SCALE GENOMIC DNA]</scope>
    <source>
        <strain evidence="5 6">NC2</strain>
    </source>
</reference>
<name>A0A2W6NAR5_9BACL</name>
<keyword evidence="3" id="KW-0732">Signal</keyword>
<evidence type="ECO:0000313" key="6">
    <source>
        <dbReference type="Proteomes" id="UP000249204"/>
    </source>
</evidence>
<comment type="subcellular location">
    <subcellularLocation>
        <location evidence="1">Periplasm</location>
    </subcellularLocation>
</comment>
<dbReference type="EMBL" id="QKWW01000079">
    <property type="protein sequence ID" value="PZT53067.1"/>
    <property type="molecule type" value="Genomic_DNA"/>
</dbReference>
<dbReference type="RefSeq" id="WP_111272771.1">
    <property type="nucleotide sequence ID" value="NZ_QKWW01000079.1"/>
</dbReference>
<dbReference type="PANTHER" id="PTHR30024">
    <property type="entry name" value="ALIPHATIC SULFONATES-BINDING PROTEIN-RELATED"/>
    <property type="match status" value="1"/>
</dbReference>
<dbReference type="SUPFAM" id="SSF53850">
    <property type="entry name" value="Periplasmic binding protein-like II"/>
    <property type="match status" value="1"/>
</dbReference>
<comment type="similarity">
    <text evidence="2">Belongs to the bacterial solute-binding protein SsuA/TauA family.</text>
</comment>
<evidence type="ECO:0000256" key="2">
    <source>
        <dbReference type="ARBA" id="ARBA00010742"/>
    </source>
</evidence>
<protein>
    <submittedName>
        <fullName evidence="5">ABC transporter substrate-binding protein</fullName>
    </submittedName>
</protein>
<accession>A0A2W6NAR5</accession>
<dbReference type="Pfam" id="PF09084">
    <property type="entry name" value="NMT1"/>
    <property type="match status" value="1"/>
</dbReference>
<gene>
    <name evidence="5" type="ORF">DN757_24250</name>
</gene>
<evidence type="ECO:0000259" key="4">
    <source>
        <dbReference type="Pfam" id="PF09084"/>
    </source>
</evidence>
<dbReference type="GO" id="GO:0042597">
    <property type="term" value="C:periplasmic space"/>
    <property type="evidence" value="ECO:0007669"/>
    <property type="project" value="UniProtKB-SubCell"/>
</dbReference>